<evidence type="ECO:0000313" key="4">
    <source>
        <dbReference type="Proteomes" id="UP000016088"/>
    </source>
</evidence>
<proteinExistence type="inferred from homology"/>
<dbReference type="GO" id="GO:0009306">
    <property type="term" value="P:protein secretion"/>
    <property type="evidence" value="ECO:0007669"/>
    <property type="project" value="TreeGrafter"/>
</dbReference>
<evidence type="ECO:0000313" key="3">
    <source>
        <dbReference type="EMBL" id="EPX72350.1"/>
    </source>
</evidence>
<evidence type="ECO:0000256" key="1">
    <source>
        <dbReference type="ARBA" id="ARBA00005724"/>
    </source>
</evidence>
<dbReference type="RefSeq" id="XP_013017988.1">
    <property type="nucleotide sequence ID" value="XM_013162534.1"/>
</dbReference>
<dbReference type="OMA" id="YVHLNVI"/>
<dbReference type="InterPro" id="IPR011989">
    <property type="entry name" value="ARM-like"/>
</dbReference>
<reference evidence="3 4" key="1">
    <citation type="journal article" date="2011" name="Science">
        <title>Comparative functional genomics of the fission yeasts.</title>
        <authorList>
            <person name="Rhind N."/>
            <person name="Chen Z."/>
            <person name="Yassour M."/>
            <person name="Thompson D.A."/>
            <person name="Haas B.J."/>
            <person name="Habib N."/>
            <person name="Wapinski I."/>
            <person name="Roy S."/>
            <person name="Lin M.F."/>
            <person name="Heiman D.I."/>
            <person name="Young S.K."/>
            <person name="Furuya K."/>
            <person name="Guo Y."/>
            <person name="Pidoux A."/>
            <person name="Chen H.M."/>
            <person name="Robbertse B."/>
            <person name="Goldberg J.M."/>
            <person name="Aoki K."/>
            <person name="Bayne E.H."/>
            <person name="Berlin A.M."/>
            <person name="Desjardins C.A."/>
            <person name="Dobbs E."/>
            <person name="Dukaj L."/>
            <person name="Fan L."/>
            <person name="FitzGerald M.G."/>
            <person name="French C."/>
            <person name="Gujja S."/>
            <person name="Hansen K."/>
            <person name="Keifenheim D."/>
            <person name="Levin J.Z."/>
            <person name="Mosher R.A."/>
            <person name="Mueller C.A."/>
            <person name="Pfiffner J."/>
            <person name="Priest M."/>
            <person name="Russ C."/>
            <person name="Smialowska A."/>
            <person name="Swoboda P."/>
            <person name="Sykes S.M."/>
            <person name="Vaughn M."/>
            <person name="Vengrova S."/>
            <person name="Yoder R."/>
            <person name="Zeng Q."/>
            <person name="Allshire R."/>
            <person name="Baulcombe D."/>
            <person name="Birren B.W."/>
            <person name="Brown W."/>
            <person name="Ekwall K."/>
            <person name="Kellis M."/>
            <person name="Leatherwood J."/>
            <person name="Levin H."/>
            <person name="Margalit H."/>
            <person name="Martienssen R."/>
            <person name="Nieduszynski C.A."/>
            <person name="Spatafora J.W."/>
            <person name="Friedman N."/>
            <person name="Dalgaard J.Z."/>
            <person name="Baumann P."/>
            <person name="Niki H."/>
            <person name="Regev A."/>
            <person name="Nusbaum C."/>
        </authorList>
    </citation>
    <scope>NUCLEOTIDE SEQUENCE [LARGE SCALE GENOMIC DNA]</scope>
    <source>
        <strain evidence="4">yFS286</strain>
    </source>
</reference>
<feature type="domain" description="RNA polymerase II assembly factor Rtp1 C-terminal" evidence="2">
    <location>
        <begin position="527"/>
        <end position="634"/>
    </location>
</feature>
<evidence type="ECO:0000259" key="2">
    <source>
        <dbReference type="Pfam" id="PF10363"/>
    </source>
</evidence>
<keyword evidence="4" id="KW-1185">Reference proteome</keyword>
<gene>
    <name evidence="3" type="ORF">SOCG_00114</name>
</gene>
<dbReference type="OrthoDB" id="39591at2759"/>
<dbReference type="Gene3D" id="1.25.10.10">
    <property type="entry name" value="Leucine-rich Repeat Variant"/>
    <property type="match status" value="1"/>
</dbReference>
<dbReference type="Proteomes" id="UP000016088">
    <property type="component" value="Unassembled WGS sequence"/>
</dbReference>
<dbReference type="PANTHER" id="PTHR20959">
    <property type="entry name" value="TRANSPORT AND GOLGI ORGANIZATION PROTEIN 6 FAMILY MEMBER"/>
    <property type="match status" value="1"/>
</dbReference>
<organism evidence="3 4">
    <name type="scientific">Schizosaccharomyces octosporus (strain yFS286)</name>
    <name type="common">Fission yeast</name>
    <name type="synonym">Octosporomyces octosporus</name>
    <dbReference type="NCBI Taxonomy" id="483514"/>
    <lineage>
        <taxon>Eukaryota</taxon>
        <taxon>Fungi</taxon>
        <taxon>Dikarya</taxon>
        <taxon>Ascomycota</taxon>
        <taxon>Taphrinomycotina</taxon>
        <taxon>Schizosaccharomycetes</taxon>
        <taxon>Schizosaccharomycetales</taxon>
        <taxon>Schizosaccharomycetaceae</taxon>
        <taxon>Schizosaccharomyces</taxon>
    </lineage>
</organism>
<name>S9R1Q4_SCHOY</name>
<dbReference type="GeneID" id="25029098"/>
<dbReference type="InterPro" id="IPR019451">
    <property type="entry name" value="Rtp1_C1"/>
</dbReference>
<dbReference type="Pfam" id="PF10363">
    <property type="entry name" value="RTP1_C1"/>
    <property type="match status" value="1"/>
</dbReference>
<dbReference type="SUPFAM" id="SSF48371">
    <property type="entry name" value="ARM repeat"/>
    <property type="match status" value="2"/>
</dbReference>
<dbReference type="InterPro" id="IPR016024">
    <property type="entry name" value="ARM-type_fold"/>
</dbReference>
<sequence length="750" mass="85117">MSIEKVQEPKNAIDKIVDLTRSLNNRNDSNSLFTKLQNAVGNQDVLETLLNHLDQVVSYDPDMPVSITSIRCLQLSVHLVFLLGIYTQVPKELLAPAKTKALPPFSPKRSILSLFKFLIPALLKPNLLQGPVSLHYADLLMVYLYLQNTNESYLQKEDFGVTKESLVRVMSPEYVDPAKMISACLQLLQPKVPPWMRDRLNHYLTTSLCKSNGVEGFLKVFMQVNPNSIERAQQAARLISSVPKNMAEQNYLGLIFPQIWNLFFNLPRLACQITITLLSSHRNFTWEFFVKKFSPLKSSTVIDLMPIENCLKVLDVFASIGNDDMIKLVEGFVPSLLQLQSNNTLRKQAQESLLTIVSKTGTSPLLQSLESIHHLSSFCHLLSKSQLAQFLPQLLELWVRQPAEHRLELLEVVQYALTKVDTDEIPSELMVSVCSNLISEVIENLNNTESVLDITSKKDVVEENEEILLILLHLLSSVIGRNRELGYENSVPSLLSPLKQLANYHNQIISALANDVYKTLIKANDDYSSALSYIHNDQVPIRGQGIYMLRKLIEAKDKRINPLRILHTLLGLLTDEDSYVHLNVIAALVSLCDKYEDMMIQLLLEYSKVQRYSTDETLLIGQAIYQSMERLGELTSKYYGQIEQTCLVLLNAEIIDIKISAMNIAELLCRYSSSDAFIESAAAILNLENTEDKKFLRRAALQVLNSSSHLPRSVITLLEYLSTHDEDEFIREQCSRLIEKKTTENRFFLG</sequence>
<dbReference type="EMBL" id="KE503207">
    <property type="protein sequence ID" value="EPX72350.1"/>
    <property type="molecule type" value="Genomic_DNA"/>
</dbReference>
<dbReference type="PANTHER" id="PTHR20959:SF1">
    <property type="entry name" value="TRANSPORT AND GOLGI ORGANIZATION PROTEIN 6 HOMOLOG"/>
    <property type="match status" value="1"/>
</dbReference>
<accession>S9R1Q4</accession>
<dbReference type="HOGENOM" id="CLU_363756_0_0_1"/>
<dbReference type="InterPro" id="IPR039600">
    <property type="entry name" value="TANGO6/Rtp1"/>
</dbReference>
<dbReference type="AlphaFoldDB" id="S9R1Q4"/>
<comment type="similarity">
    <text evidence="1">Belongs to the Tango6 family.</text>
</comment>
<dbReference type="VEuPathDB" id="FungiDB:SOCG_00114"/>
<protein>
    <submittedName>
        <fullName evidence="3">Eukaryotic protein</fullName>
    </submittedName>
</protein>
<dbReference type="eggNOG" id="KOG4653">
    <property type="taxonomic scope" value="Eukaryota"/>
</dbReference>